<dbReference type="Pfam" id="PF00296">
    <property type="entry name" value="Bac_luciferase"/>
    <property type="match status" value="1"/>
</dbReference>
<dbReference type="PANTHER" id="PTHR30011">
    <property type="entry name" value="ALKANESULFONATE MONOOXYGENASE-RELATED"/>
    <property type="match status" value="1"/>
</dbReference>
<dbReference type="GeneID" id="36592368"/>
<keyword evidence="4" id="KW-1185">Reference proteome</keyword>
<dbReference type="EMBL" id="KZ613920">
    <property type="protein sequence ID" value="PMD49645.1"/>
    <property type="molecule type" value="Genomic_DNA"/>
</dbReference>
<reference evidence="3 4" key="1">
    <citation type="submission" date="2016-04" db="EMBL/GenBank/DDBJ databases">
        <title>A degradative enzymes factory behind the ericoid mycorrhizal symbiosis.</title>
        <authorList>
            <consortium name="DOE Joint Genome Institute"/>
            <person name="Martino E."/>
            <person name="Morin E."/>
            <person name="Grelet G."/>
            <person name="Kuo A."/>
            <person name="Kohler A."/>
            <person name="Daghino S."/>
            <person name="Barry K."/>
            <person name="Choi C."/>
            <person name="Cichocki N."/>
            <person name="Clum A."/>
            <person name="Copeland A."/>
            <person name="Hainaut M."/>
            <person name="Haridas S."/>
            <person name="Labutti K."/>
            <person name="Lindquist E."/>
            <person name="Lipzen A."/>
            <person name="Khouja H.-R."/>
            <person name="Murat C."/>
            <person name="Ohm R."/>
            <person name="Olson A."/>
            <person name="Spatafora J."/>
            <person name="Veneault-Fourrey C."/>
            <person name="Henrissat B."/>
            <person name="Grigoriev I."/>
            <person name="Martin F."/>
            <person name="Perotto S."/>
        </authorList>
    </citation>
    <scope>NUCLEOTIDE SEQUENCE [LARGE SCALE GENOMIC DNA]</scope>
    <source>
        <strain evidence="3 4">E</strain>
    </source>
</reference>
<accession>A0A2J6SFU4</accession>
<dbReference type="InterPro" id="IPR036661">
    <property type="entry name" value="Luciferase-like_sf"/>
</dbReference>
<evidence type="ECO:0000313" key="3">
    <source>
        <dbReference type="EMBL" id="PMD49645.1"/>
    </source>
</evidence>
<feature type="domain" description="Luciferase-like" evidence="2">
    <location>
        <begin position="13"/>
        <end position="146"/>
    </location>
</feature>
<dbReference type="OrthoDB" id="5561043at2759"/>
<dbReference type="PANTHER" id="PTHR30011:SF41">
    <property type="entry name" value="XENOBIOTIC COMPOUND MONOOXYGENASE, DSZA FAMILY (AFU_ORTHOLOGUE AFUA_3G15040)"/>
    <property type="match status" value="1"/>
</dbReference>
<feature type="region of interest" description="Disordered" evidence="1">
    <location>
        <begin position="149"/>
        <end position="178"/>
    </location>
</feature>
<feature type="compositionally biased region" description="Basic and acidic residues" evidence="1">
    <location>
        <begin position="169"/>
        <end position="178"/>
    </location>
</feature>
<name>A0A2J6SFU4_9HELO</name>
<protein>
    <submittedName>
        <fullName evidence="3">Bacterial luciferase-like protein</fullName>
    </submittedName>
</protein>
<dbReference type="SUPFAM" id="SSF51679">
    <property type="entry name" value="Bacterial luciferase-like"/>
    <property type="match status" value="1"/>
</dbReference>
<dbReference type="Gene3D" id="3.20.20.30">
    <property type="entry name" value="Luciferase-like domain"/>
    <property type="match status" value="1"/>
</dbReference>
<organism evidence="3 4">
    <name type="scientific">Hyaloscypha bicolor E</name>
    <dbReference type="NCBI Taxonomy" id="1095630"/>
    <lineage>
        <taxon>Eukaryota</taxon>
        <taxon>Fungi</taxon>
        <taxon>Dikarya</taxon>
        <taxon>Ascomycota</taxon>
        <taxon>Pezizomycotina</taxon>
        <taxon>Leotiomycetes</taxon>
        <taxon>Helotiales</taxon>
        <taxon>Hyaloscyphaceae</taxon>
        <taxon>Hyaloscypha</taxon>
        <taxon>Hyaloscypha bicolor</taxon>
    </lineage>
</organism>
<gene>
    <name evidence="3" type="ORF">K444DRAFT_638676</name>
</gene>
<dbReference type="GO" id="GO:0016705">
    <property type="term" value="F:oxidoreductase activity, acting on paired donors, with incorporation or reduction of molecular oxygen"/>
    <property type="evidence" value="ECO:0007669"/>
    <property type="project" value="InterPro"/>
</dbReference>
<proteinExistence type="predicted"/>
<dbReference type="InParanoid" id="A0A2J6SFU4"/>
<dbReference type="STRING" id="1095630.A0A2J6SFU4"/>
<evidence type="ECO:0000313" key="4">
    <source>
        <dbReference type="Proteomes" id="UP000235371"/>
    </source>
</evidence>
<evidence type="ECO:0000256" key="1">
    <source>
        <dbReference type="SAM" id="MobiDB-lite"/>
    </source>
</evidence>
<sequence length="178" mass="19807">MPRRKVLKYNNIKHRQVLAQKLEAAKFQAIFFADVPGGYDVYKGPTSLEPAIPATAQFPVNDPLYIIPAIAGVTESIGFGVTVSTSYEHPSAMACKFSAVNQSSNGRRRGIAASVHKVEHDKRYNIAHEYLEITYEFWEEPWRGDAVGATPKGSSADPKGLRQINHNARTREATSYER</sequence>
<dbReference type="RefSeq" id="XP_024726549.1">
    <property type="nucleotide sequence ID" value="XM_024884291.1"/>
</dbReference>
<dbReference type="InterPro" id="IPR051260">
    <property type="entry name" value="Diverse_substr_monoxygenases"/>
</dbReference>
<evidence type="ECO:0000259" key="2">
    <source>
        <dbReference type="Pfam" id="PF00296"/>
    </source>
</evidence>
<dbReference type="InterPro" id="IPR011251">
    <property type="entry name" value="Luciferase-like_dom"/>
</dbReference>
<dbReference type="AlphaFoldDB" id="A0A2J6SFU4"/>
<dbReference type="Proteomes" id="UP000235371">
    <property type="component" value="Unassembled WGS sequence"/>
</dbReference>